<proteinExistence type="predicted"/>
<gene>
    <name evidence="1" type="ORF">E4J94_17225</name>
</gene>
<name>A0A4Z1BHV5_9FLAO</name>
<protein>
    <submittedName>
        <fullName evidence="1">DUF4265 domain-containing protein</fullName>
    </submittedName>
</protein>
<dbReference type="Proteomes" id="UP000297998">
    <property type="component" value="Unassembled WGS sequence"/>
</dbReference>
<dbReference type="EMBL" id="SRPE01000019">
    <property type="protein sequence ID" value="TGN21625.1"/>
    <property type="molecule type" value="Genomic_DNA"/>
</dbReference>
<accession>A0A4Z1BHV5</accession>
<comment type="caution">
    <text evidence="1">The sequence shown here is derived from an EMBL/GenBank/DDBJ whole genome shotgun (WGS) entry which is preliminary data.</text>
</comment>
<dbReference type="OrthoDB" id="1030945at2"/>
<dbReference type="Pfam" id="PF14085">
    <property type="entry name" value="DUF4265"/>
    <property type="match status" value="1"/>
</dbReference>
<dbReference type="RefSeq" id="WP_135837020.1">
    <property type="nucleotide sequence ID" value="NZ_SRPE01000019.1"/>
</dbReference>
<reference evidence="1 2" key="1">
    <citation type="submission" date="2019-03" db="EMBL/GenBank/DDBJ databases">
        <title>Empedobacter tilapiae sp. nov., isolated from an intestine of Nile tilapia Oreochromis niloticus.</title>
        <authorList>
            <person name="Kim Y.-O."/>
            <person name="Yoon J.-H."/>
        </authorList>
    </citation>
    <scope>NUCLEOTIDE SEQUENCE [LARGE SCALE GENOMIC DNA]</scope>
    <source>
        <strain evidence="1 2">MRS2</strain>
    </source>
</reference>
<sequence length="147" mass="17170">MKNKVIITYYDLEDNLSEETLWIDSLGNNLYQIKNIPFFAPNIAYNDIIKVEDDEGVLYFEEIIKTSGNSTIQIVFFKDEFVENTTKEIESFGCSWEGMHNQKILAIDVPFNVNYTKVKEYLDTLFDTNILDYREACLSDIHSKQIN</sequence>
<evidence type="ECO:0000313" key="1">
    <source>
        <dbReference type="EMBL" id="TGN21625.1"/>
    </source>
</evidence>
<evidence type="ECO:0000313" key="2">
    <source>
        <dbReference type="Proteomes" id="UP000297998"/>
    </source>
</evidence>
<dbReference type="AlphaFoldDB" id="A0A4Z1BHV5"/>
<organism evidence="1 2">
    <name type="scientific">Empedobacter tilapiae</name>
    <dbReference type="NCBI Taxonomy" id="2491114"/>
    <lineage>
        <taxon>Bacteria</taxon>
        <taxon>Pseudomonadati</taxon>
        <taxon>Bacteroidota</taxon>
        <taxon>Flavobacteriia</taxon>
        <taxon>Flavobacteriales</taxon>
        <taxon>Weeksellaceae</taxon>
        <taxon>Empedobacter</taxon>
    </lineage>
</organism>
<keyword evidence="2" id="KW-1185">Reference proteome</keyword>
<dbReference type="InterPro" id="IPR025361">
    <property type="entry name" value="DUF4265"/>
</dbReference>